<feature type="transmembrane region" description="Helical" evidence="8">
    <location>
        <begin position="265"/>
        <end position="293"/>
    </location>
</feature>
<evidence type="ECO:0000313" key="10">
    <source>
        <dbReference type="Proteomes" id="UP000533476"/>
    </source>
</evidence>
<evidence type="ECO:0000256" key="4">
    <source>
        <dbReference type="ARBA" id="ARBA00022544"/>
    </source>
</evidence>
<feature type="transmembrane region" description="Helical" evidence="8">
    <location>
        <begin position="85"/>
        <end position="109"/>
    </location>
</feature>
<name>A0A7Y0Q3T8_9FIRM</name>
<keyword evidence="4" id="KW-0309">Germination</keyword>
<feature type="transmembrane region" description="Helical" evidence="8">
    <location>
        <begin position="121"/>
        <end position="140"/>
    </location>
</feature>
<evidence type="ECO:0000313" key="9">
    <source>
        <dbReference type="EMBL" id="NMP23720.1"/>
    </source>
</evidence>
<comment type="similarity">
    <text evidence="2">Belongs to the amino acid-polyamine-organocation (APC) superfamily. Spore germination protein (SGP) (TC 2.A.3.9) family.</text>
</comment>
<evidence type="ECO:0000256" key="7">
    <source>
        <dbReference type="ARBA" id="ARBA00023136"/>
    </source>
</evidence>
<dbReference type="PANTHER" id="PTHR34975">
    <property type="entry name" value="SPORE GERMINATION PROTEIN A2"/>
    <property type="match status" value="1"/>
</dbReference>
<keyword evidence="6 8" id="KW-1133">Transmembrane helix</keyword>
<evidence type="ECO:0000256" key="8">
    <source>
        <dbReference type="SAM" id="Phobius"/>
    </source>
</evidence>
<organism evidence="9 10">
    <name type="scientific">Sulfobacillus harzensis</name>
    <dbReference type="NCBI Taxonomy" id="2729629"/>
    <lineage>
        <taxon>Bacteria</taxon>
        <taxon>Bacillati</taxon>
        <taxon>Bacillota</taxon>
        <taxon>Clostridia</taxon>
        <taxon>Eubacteriales</taxon>
        <taxon>Clostridiales Family XVII. Incertae Sedis</taxon>
        <taxon>Sulfobacillus</taxon>
    </lineage>
</organism>
<feature type="transmembrane region" description="Helical" evidence="8">
    <location>
        <begin position="192"/>
        <end position="212"/>
    </location>
</feature>
<keyword evidence="10" id="KW-1185">Reference proteome</keyword>
<dbReference type="RefSeq" id="WP_169101239.1">
    <property type="nucleotide sequence ID" value="NZ_JABBVZ010000063.1"/>
</dbReference>
<dbReference type="Pfam" id="PF03845">
    <property type="entry name" value="Spore_permease"/>
    <property type="match status" value="1"/>
</dbReference>
<keyword evidence="5 8" id="KW-0812">Transmembrane</keyword>
<evidence type="ECO:0000256" key="5">
    <source>
        <dbReference type="ARBA" id="ARBA00022692"/>
    </source>
</evidence>
<evidence type="ECO:0000256" key="6">
    <source>
        <dbReference type="ARBA" id="ARBA00022989"/>
    </source>
</evidence>
<dbReference type="AlphaFoldDB" id="A0A7Y0Q3T8"/>
<dbReference type="GO" id="GO:0016020">
    <property type="term" value="C:membrane"/>
    <property type="evidence" value="ECO:0007669"/>
    <property type="project" value="UniProtKB-SubCell"/>
</dbReference>
<feature type="transmembrane region" description="Helical" evidence="8">
    <location>
        <begin position="152"/>
        <end position="172"/>
    </location>
</feature>
<feature type="transmembrane region" description="Helical" evidence="8">
    <location>
        <begin position="224"/>
        <end position="245"/>
    </location>
</feature>
<sequence length="379" mass="42038">MANSRSPTTPHISPLEFGVLVLGSFIGLGIFQFPRELVMDAGPDALYGYLLECAGAYLALWLLLMVARLHQGASEPQVLRRYLGIFAWPIEMIAVLGHVALAIAVIANFGFVLRTFFLMSMPFWVAETPLLGTALFAVWYGMAPMARLMELVILPTMGLSILIGIMLFPQGQYAFSMIPSTEIMIPRILSGAYHQAYIFVGIEAAPLMYPYLRPQNRKEGERAAHLLFLGAFVAFLWGFFLIISATGPDFLITLQWPGISALRLVSISGLIVNKIGLLVVVLWGLFVLAFIAIRLWAVVHYSMAAIQRTGMTTYRIVACAAMLLIGLLAQRITNIAQLTHIFQSYLLPFYIGYLFLIPLIMLAGYAVTHRKRRTASVNT</sequence>
<feature type="transmembrane region" description="Helical" evidence="8">
    <location>
        <begin position="314"/>
        <end position="333"/>
    </location>
</feature>
<comment type="subcellular location">
    <subcellularLocation>
        <location evidence="1">Membrane</location>
        <topology evidence="1">Multi-pass membrane protein</topology>
    </subcellularLocation>
</comment>
<feature type="transmembrane region" description="Helical" evidence="8">
    <location>
        <begin position="45"/>
        <end position="64"/>
    </location>
</feature>
<accession>A0A7Y0Q3T8</accession>
<evidence type="ECO:0000256" key="2">
    <source>
        <dbReference type="ARBA" id="ARBA00007998"/>
    </source>
</evidence>
<reference evidence="9 10" key="1">
    <citation type="submission" date="2020-04" db="EMBL/GenBank/DDBJ databases">
        <authorList>
            <person name="Zhang R."/>
            <person name="Schippers A."/>
        </authorList>
    </citation>
    <scope>NUCLEOTIDE SEQUENCE [LARGE SCALE GENOMIC DNA]</scope>
    <source>
        <strain evidence="9 10">DSM 109850</strain>
    </source>
</reference>
<dbReference type="PANTHER" id="PTHR34975:SF2">
    <property type="entry name" value="SPORE GERMINATION PROTEIN A2"/>
    <property type="match status" value="1"/>
</dbReference>
<keyword evidence="7 8" id="KW-0472">Membrane</keyword>
<keyword evidence="3" id="KW-0813">Transport</keyword>
<dbReference type="EMBL" id="JABBVZ010000063">
    <property type="protein sequence ID" value="NMP23720.1"/>
    <property type="molecule type" value="Genomic_DNA"/>
</dbReference>
<gene>
    <name evidence="9" type="ORF">HIJ39_15360</name>
</gene>
<feature type="transmembrane region" description="Helical" evidence="8">
    <location>
        <begin position="12"/>
        <end position="33"/>
    </location>
</feature>
<comment type="caution">
    <text evidence="9">The sequence shown here is derived from an EMBL/GenBank/DDBJ whole genome shotgun (WGS) entry which is preliminary data.</text>
</comment>
<evidence type="ECO:0000256" key="3">
    <source>
        <dbReference type="ARBA" id="ARBA00022448"/>
    </source>
</evidence>
<feature type="transmembrane region" description="Helical" evidence="8">
    <location>
        <begin position="345"/>
        <end position="367"/>
    </location>
</feature>
<proteinExistence type="inferred from homology"/>
<dbReference type="InterPro" id="IPR004761">
    <property type="entry name" value="Spore_GerAB"/>
</dbReference>
<protein>
    <submittedName>
        <fullName evidence="9">GerAB/ArcD/ProY family transporter</fullName>
    </submittedName>
</protein>
<dbReference type="GO" id="GO:0009847">
    <property type="term" value="P:spore germination"/>
    <property type="evidence" value="ECO:0007669"/>
    <property type="project" value="InterPro"/>
</dbReference>
<dbReference type="Proteomes" id="UP000533476">
    <property type="component" value="Unassembled WGS sequence"/>
</dbReference>
<evidence type="ECO:0000256" key="1">
    <source>
        <dbReference type="ARBA" id="ARBA00004141"/>
    </source>
</evidence>